<comment type="similarity">
    <text evidence="1">Belongs to the saccharopine dehydrogenase family.</text>
</comment>
<gene>
    <name evidence="5" type="ORF">SK128_023796</name>
</gene>
<keyword evidence="3" id="KW-0472">Membrane</keyword>
<dbReference type="InterPro" id="IPR036291">
    <property type="entry name" value="NAD(P)-bd_dom_sf"/>
</dbReference>
<dbReference type="GO" id="GO:0009247">
    <property type="term" value="P:glycolipid biosynthetic process"/>
    <property type="evidence" value="ECO:0007669"/>
    <property type="project" value="TreeGrafter"/>
</dbReference>
<evidence type="ECO:0000259" key="4">
    <source>
        <dbReference type="Pfam" id="PF03435"/>
    </source>
</evidence>
<feature type="region of interest" description="Disordered" evidence="2">
    <location>
        <begin position="373"/>
        <end position="392"/>
    </location>
</feature>
<dbReference type="InterPro" id="IPR051276">
    <property type="entry name" value="Saccharopine_DH-like_oxidrdct"/>
</dbReference>
<dbReference type="Proteomes" id="UP001381693">
    <property type="component" value="Unassembled WGS sequence"/>
</dbReference>
<dbReference type="GO" id="GO:0005811">
    <property type="term" value="C:lipid droplet"/>
    <property type="evidence" value="ECO:0007669"/>
    <property type="project" value="TreeGrafter"/>
</dbReference>
<organism evidence="5 6">
    <name type="scientific">Halocaridina rubra</name>
    <name type="common">Hawaiian red shrimp</name>
    <dbReference type="NCBI Taxonomy" id="373956"/>
    <lineage>
        <taxon>Eukaryota</taxon>
        <taxon>Metazoa</taxon>
        <taxon>Ecdysozoa</taxon>
        <taxon>Arthropoda</taxon>
        <taxon>Crustacea</taxon>
        <taxon>Multicrustacea</taxon>
        <taxon>Malacostraca</taxon>
        <taxon>Eumalacostraca</taxon>
        <taxon>Eucarida</taxon>
        <taxon>Decapoda</taxon>
        <taxon>Pleocyemata</taxon>
        <taxon>Caridea</taxon>
        <taxon>Atyoidea</taxon>
        <taxon>Atyidae</taxon>
        <taxon>Halocaridina</taxon>
    </lineage>
</organism>
<evidence type="ECO:0000256" key="2">
    <source>
        <dbReference type="SAM" id="MobiDB-lite"/>
    </source>
</evidence>
<dbReference type="Gene3D" id="3.40.50.720">
    <property type="entry name" value="NAD(P)-binding Rossmann-like Domain"/>
    <property type="match status" value="1"/>
</dbReference>
<dbReference type="FunFam" id="3.40.50.720:FF:000178">
    <property type="entry name" value="Saccharopine dehydrogenase-like oxidoreductase"/>
    <property type="match status" value="1"/>
</dbReference>
<dbReference type="AlphaFoldDB" id="A0AAN8X987"/>
<feature type="transmembrane region" description="Helical" evidence="3">
    <location>
        <begin position="307"/>
        <end position="328"/>
    </location>
</feature>
<dbReference type="InterPro" id="IPR005097">
    <property type="entry name" value="Sacchrp_dh_NADP-bd"/>
</dbReference>
<evidence type="ECO:0000256" key="1">
    <source>
        <dbReference type="ARBA" id="ARBA00038048"/>
    </source>
</evidence>
<feature type="domain" description="Saccharopine dehydrogenase NADP binding" evidence="4">
    <location>
        <begin position="36"/>
        <end position="174"/>
    </location>
</feature>
<reference evidence="5 6" key="1">
    <citation type="submission" date="2023-11" db="EMBL/GenBank/DDBJ databases">
        <title>Halocaridina rubra genome assembly.</title>
        <authorList>
            <person name="Smith C."/>
        </authorList>
    </citation>
    <scope>NUCLEOTIDE SEQUENCE [LARGE SCALE GENOMIC DNA]</scope>
    <source>
        <strain evidence="5">EP-1</strain>
        <tissue evidence="5">Whole</tissue>
    </source>
</reference>
<dbReference type="GO" id="GO:0005739">
    <property type="term" value="C:mitochondrion"/>
    <property type="evidence" value="ECO:0007669"/>
    <property type="project" value="TreeGrafter"/>
</dbReference>
<evidence type="ECO:0000313" key="6">
    <source>
        <dbReference type="Proteomes" id="UP001381693"/>
    </source>
</evidence>
<proteinExistence type="inferred from homology"/>
<evidence type="ECO:0000256" key="3">
    <source>
        <dbReference type="SAM" id="Phobius"/>
    </source>
</evidence>
<keyword evidence="3" id="KW-0812">Transmembrane</keyword>
<dbReference type="EMBL" id="JAXCGZ010006054">
    <property type="protein sequence ID" value="KAK7080206.1"/>
    <property type="molecule type" value="Genomic_DNA"/>
</dbReference>
<dbReference type="GO" id="GO:0005886">
    <property type="term" value="C:plasma membrane"/>
    <property type="evidence" value="ECO:0007669"/>
    <property type="project" value="TreeGrafter"/>
</dbReference>
<sequence length="453" mass="49734">MLHVVSTSLLHPLRGSGQLLLTRMASLAAGQRYDLVIFGATGFTGQYVVEEVARVAQAEEAQRKVPLTWAIAGRSQNKLHDALTTARKETGLSLENVGVILADVSDQESINQMAAQSTVIINCVGPYQRWGEQVVKACIENGASHVDISGEPQFLEGMQLLYHKEAEESGVYIVGACGYDSIPAEMGLTHMIKNFKGELNSVYMYVTTRAGGAKTCIHTGTMESAALVIANNEEIATIRRQLFPNPLPKPRHRIVKKGMLHKNDTLNIWGVPFPTDEPVIYRTQRYRYDVLNLRPVQFQQFMGVRNAFQGIGLAIGMAYFAFLSYFSWTRNILLKYPEVMTAGVFSRAGPERESLKKLSFTATLIGQGWSESLASGSDQHTEPPNSSITVKVSGPDPGYGATSLMMVASAMTILREKDMCTGRGGVMTPGVAFMNTKLIERIVERGMTVTVEE</sequence>
<dbReference type="PANTHER" id="PTHR12286">
    <property type="entry name" value="SACCHAROPINE DEHYDROGENASE-LIKE OXIDOREDUCTASE"/>
    <property type="match status" value="1"/>
</dbReference>
<dbReference type="PANTHER" id="PTHR12286:SF5">
    <property type="entry name" value="SACCHAROPINE DEHYDROGENASE-LIKE OXIDOREDUCTASE"/>
    <property type="match status" value="1"/>
</dbReference>
<name>A0AAN8X987_HALRR</name>
<evidence type="ECO:0000313" key="5">
    <source>
        <dbReference type="EMBL" id="KAK7080206.1"/>
    </source>
</evidence>
<keyword evidence="3" id="KW-1133">Transmembrane helix</keyword>
<keyword evidence="6" id="KW-1185">Reference proteome</keyword>
<dbReference type="Pfam" id="PF03435">
    <property type="entry name" value="Sacchrp_dh_NADP"/>
    <property type="match status" value="1"/>
</dbReference>
<protein>
    <recommendedName>
        <fullName evidence="4">Saccharopine dehydrogenase NADP binding domain-containing protein</fullName>
    </recommendedName>
</protein>
<feature type="compositionally biased region" description="Polar residues" evidence="2">
    <location>
        <begin position="373"/>
        <end position="390"/>
    </location>
</feature>
<accession>A0AAN8X987</accession>
<comment type="caution">
    <text evidence="5">The sequence shown here is derived from an EMBL/GenBank/DDBJ whole genome shotgun (WGS) entry which is preliminary data.</text>
</comment>
<dbReference type="SUPFAM" id="SSF51735">
    <property type="entry name" value="NAD(P)-binding Rossmann-fold domains"/>
    <property type="match status" value="1"/>
</dbReference>